<dbReference type="RefSeq" id="WP_013345721.1">
    <property type="nucleotide sequence ID" value="NC_014541.1"/>
</dbReference>
<evidence type="ECO:0000313" key="6">
    <source>
        <dbReference type="EMBL" id="ADN76415.1"/>
    </source>
</evidence>
<sequence length="305" mass="34125">MTRPRSQTLQQLELITTLVQTGSLTHTAQALGVSVPAVSQALDKLREQLGDPLMIRDGRSMTPTATAARIADDAAPHLEALADLHRTLMARSQSDTLDIAVSPAYEALVLEALIECNRRPENLTLHCAELGTNDFVRDTGRVTDLIAKRQLDMALVFYPVEDPRFHCIKVLEDHIQVIHRTGHPRIDTMTEADYYAEEHVVWKLAVFRQAWQELVGVEVDDRRIAAVIRDSLAMGAIVSKSDLIASAPDSLCRRMARSLPVDMKPFPFPHKPICTYLLYHKAYSRPELAEWVKDGVMGLGRSDQE</sequence>
<dbReference type="GO" id="GO:0003700">
    <property type="term" value="F:DNA-binding transcription factor activity"/>
    <property type="evidence" value="ECO:0007669"/>
    <property type="project" value="InterPro"/>
</dbReference>
<dbReference type="InterPro" id="IPR050389">
    <property type="entry name" value="LysR-type_TF"/>
</dbReference>
<keyword evidence="7" id="KW-1185">Reference proteome</keyword>
<dbReference type="AlphaFoldDB" id="E1SWD3"/>
<keyword evidence="3" id="KW-0238">DNA-binding</keyword>
<evidence type="ECO:0000256" key="3">
    <source>
        <dbReference type="ARBA" id="ARBA00023125"/>
    </source>
</evidence>
<gene>
    <name evidence="6" type="ordered locus">Fbal_2212</name>
</gene>
<dbReference type="eggNOG" id="COG0583">
    <property type="taxonomic scope" value="Bacteria"/>
</dbReference>
<keyword evidence="4" id="KW-0804">Transcription</keyword>
<dbReference type="InterPro" id="IPR036390">
    <property type="entry name" value="WH_DNA-bd_sf"/>
</dbReference>
<dbReference type="PANTHER" id="PTHR30118:SF15">
    <property type="entry name" value="TRANSCRIPTIONAL REGULATORY PROTEIN"/>
    <property type="match status" value="1"/>
</dbReference>
<dbReference type="Proteomes" id="UP000006683">
    <property type="component" value="Chromosome"/>
</dbReference>
<dbReference type="SUPFAM" id="SSF53850">
    <property type="entry name" value="Periplasmic binding protein-like II"/>
    <property type="match status" value="1"/>
</dbReference>
<dbReference type="GO" id="GO:0003677">
    <property type="term" value="F:DNA binding"/>
    <property type="evidence" value="ECO:0007669"/>
    <property type="project" value="UniProtKB-KW"/>
</dbReference>
<proteinExistence type="inferred from homology"/>
<keyword evidence="2" id="KW-0805">Transcription regulation</keyword>
<dbReference type="Pfam" id="PF00126">
    <property type="entry name" value="HTH_1"/>
    <property type="match status" value="1"/>
</dbReference>
<evidence type="ECO:0000256" key="4">
    <source>
        <dbReference type="ARBA" id="ARBA00023163"/>
    </source>
</evidence>
<protein>
    <submittedName>
        <fullName evidence="6">Transcriptional regulator, LysR family</fullName>
    </submittedName>
</protein>
<dbReference type="OrthoDB" id="8839911at2"/>
<comment type="similarity">
    <text evidence="1">Belongs to the LysR transcriptional regulatory family.</text>
</comment>
<evidence type="ECO:0000256" key="2">
    <source>
        <dbReference type="ARBA" id="ARBA00023015"/>
    </source>
</evidence>
<evidence type="ECO:0000313" key="7">
    <source>
        <dbReference type="Proteomes" id="UP000006683"/>
    </source>
</evidence>
<reference evidence="6 7" key="1">
    <citation type="journal article" date="2010" name="Stand. Genomic Sci.">
        <title>Complete genome sequence of Ferrimonas balearica type strain (PAT).</title>
        <authorList>
            <person name="Nolan M."/>
            <person name="Sikorski J."/>
            <person name="Davenport K."/>
            <person name="Lucas S."/>
            <person name="Glavina Del Rio T."/>
            <person name="Tice H."/>
            <person name="Cheng J."/>
            <person name="Goodwin L."/>
            <person name="Pitluck S."/>
            <person name="Liolios K."/>
            <person name="Ivanova N."/>
            <person name="Mavromatis K."/>
            <person name="Ovchinnikova G."/>
            <person name="Pati A."/>
            <person name="Chen A."/>
            <person name="Palaniappan K."/>
            <person name="Land M."/>
            <person name="Hauser L."/>
            <person name="Chang Y."/>
            <person name="Jeffries C."/>
            <person name="Tapia R."/>
            <person name="Brettin T."/>
            <person name="Detter J."/>
            <person name="Han C."/>
            <person name="Yasawong M."/>
            <person name="Rohde M."/>
            <person name="Tindall B."/>
            <person name="Goker M."/>
            <person name="Woyke T."/>
            <person name="Bristow J."/>
            <person name="Eisen J."/>
            <person name="Markowitz V."/>
            <person name="Hugenholtz P."/>
            <person name="Kyrpides N."/>
            <person name="Klenk H."/>
            <person name="Lapidus A."/>
        </authorList>
    </citation>
    <scope>NUCLEOTIDE SEQUENCE [LARGE SCALE GENOMIC DNA]</scope>
    <source>
        <strain evidence="7">DSM 9799 / CCM 4581 / KCTC 23876 / PAT</strain>
    </source>
</reference>
<evidence type="ECO:0000256" key="1">
    <source>
        <dbReference type="ARBA" id="ARBA00009437"/>
    </source>
</evidence>
<name>E1SWD3_FERBD</name>
<dbReference type="STRING" id="550540.Fbal_2212"/>
<feature type="domain" description="HTH lysR-type" evidence="5">
    <location>
        <begin position="7"/>
        <end position="64"/>
    </location>
</feature>
<dbReference type="Gene3D" id="1.10.10.10">
    <property type="entry name" value="Winged helix-like DNA-binding domain superfamily/Winged helix DNA-binding domain"/>
    <property type="match status" value="1"/>
</dbReference>
<dbReference type="InterPro" id="IPR036388">
    <property type="entry name" value="WH-like_DNA-bd_sf"/>
</dbReference>
<dbReference type="Pfam" id="PF03466">
    <property type="entry name" value="LysR_substrate"/>
    <property type="match status" value="1"/>
</dbReference>
<dbReference type="PANTHER" id="PTHR30118">
    <property type="entry name" value="HTH-TYPE TRANSCRIPTIONAL REGULATOR LEUO-RELATED"/>
    <property type="match status" value="1"/>
</dbReference>
<evidence type="ECO:0000259" key="5">
    <source>
        <dbReference type="PROSITE" id="PS50931"/>
    </source>
</evidence>
<accession>E1SWD3</accession>
<dbReference type="InterPro" id="IPR005119">
    <property type="entry name" value="LysR_subst-bd"/>
</dbReference>
<dbReference type="EMBL" id="CP002209">
    <property type="protein sequence ID" value="ADN76415.1"/>
    <property type="molecule type" value="Genomic_DNA"/>
</dbReference>
<dbReference type="InterPro" id="IPR000847">
    <property type="entry name" value="LysR_HTH_N"/>
</dbReference>
<dbReference type="KEGG" id="fbl:Fbal_2212"/>
<dbReference type="Gene3D" id="3.40.190.10">
    <property type="entry name" value="Periplasmic binding protein-like II"/>
    <property type="match status" value="2"/>
</dbReference>
<dbReference type="HOGENOM" id="CLU_039613_39_0_6"/>
<dbReference type="SUPFAM" id="SSF46785">
    <property type="entry name" value="Winged helix' DNA-binding domain"/>
    <property type="match status" value="1"/>
</dbReference>
<dbReference type="PROSITE" id="PS50931">
    <property type="entry name" value="HTH_LYSR"/>
    <property type="match status" value="1"/>
</dbReference>
<dbReference type="GeneID" id="67182411"/>
<organism evidence="6 7">
    <name type="scientific">Ferrimonas balearica (strain DSM 9799 / CCM 4581 / KCTC 23876 / PAT)</name>
    <dbReference type="NCBI Taxonomy" id="550540"/>
    <lineage>
        <taxon>Bacteria</taxon>
        <taxon>Pseudomonadati</taxon>
        <taxon>Pseudomonadota</taxon>
        <taxon>Gammaproteobacteria</taxon>
        <taxon>Alteromonadales</taxon>
        <taxon>Ferrimonadaceae</taxon>
        <taxon>Ferrimonas</taxon>
    </lineage>
</organism>